<evidence type="ECO:0000256" key="10">
    <source>
        <dbReference type="ARBA" id="ARBA00023098"/>
    </source>
</evidence>
<keyword evidence="11 16" id="KW-0472">Membrane</keyword>
<feature type="transmembrane region" description="Helical" evidence="16">
    <location>
        <begin position="73"/>
        <end position="94"/>
    </location>
</feature>
<accession>A0AAN4VZV2</accession>
<dbReference type="PROSITE" id="PS00379">
    <property type="entry name" value="CDP_ALCOHOL_P_TRANSF"/>
    <property type="match status" value="1"/>
</dbReference>
<keyword evidence="18" id="KW-1185">Reference proteome</keyword>
<keyword evidence="7 15" id="KW-0808">Transferase</keyword>
<keyword evidence="8 16" id="KW-0812">Transmembrane</keyword>
<evidence type="ECO:0000256" key="4">
    <source>
        <dbReference type="ARBA" id="ARBA00013174"/>
    </source>
</evidence>
<evidence type="ECO:0000256" key="16">
    <source>
        <dbReference type="SAM" id="Phobius"/>
    </source>
</evidence>
<feature type="transmembrane region" description="Helical" evidence="16">
    <location>
        <begin position="12"/>
        <end position="33"/>
    </location>
</feature>
<keyword evidence="13" id="KW-1208">Phospholipid metabolism</keyword>
<keyword evidence="9 16" id="KW-1133">Transmembrane helix</keyword>
<dbReference type="Pfam" id="PF01066">
    <property type="entry name" value="CDP-OH_P_transf"/>
    <property type="match status" value="1"/>
</dbReference>
<evidence type="ECO:0000313" key="18">
    <source>
        <dbReference type="Proteomes" id="UP001310022"/>
    </source>
</evidence>
<evidence type="ECO:0000256" key="7">
    <source>
        <dbReference type="ARBA" id="ARBA00022679"/>
    </source>
</evidence>
<dbReference type="Gene3D" id="1.20.120.1760">
    <property type="match status" value="1"/>
</dbReference>
<dbReference type="InterPro" id="IPR004533">
    <property type="entry name" value="CDP-diaglyc--ser_O-PTrfase"/>
</dbReference>
<comment type="subcellular location">
    <subcellularLocation>
        <location evidence="2">Endomembrane system</location>
        <topology evidence="2">Multi-pass membrane protein</topology>
    </subcellularLocation>
</comment>
<evidence type="ECO:0000256" key="15">
    <source>
        <dbReference type="RuleBase" id="RU003750"/>
    </source>
</evidence>
<dbReference type="GO" id="GO:0003882">
    <property type="term" value="F:CDP-diacylglycerol-serine O-phosphatidyltransferase activity"/>
    <property type="evidence" value="ECO:0007669"/>
    <property type="project" value="UniProtKB-EC"/>
</dbReference>
<reference evidence="17 18" key="1">
    <citation type="submission" date="2021-12" db="EMBL/GenBank/DDBJ databases">
        <title>Genome sequencing of bacteria with rrn-lacking chromosome and rrn-plasmid.</title>
        <authorList>
            <person name="Anda M."/>
            <person name="Iwasaki W."/>
        </authorList>
    </citation>
    <scope>NUCLEOTIDE SEQUENCE [LARGE SCALE GENOMIC DNA]</scope>
    <source>
        <strain evidence="17 18">NBRC 15940</strain>
    </source>
</reference>
<dbReference type="Proteomes" id="UP001310022">
    <property type="component" value="Unassembled WGS sequence"/>
</dbReference>
<name>A0AAN4VZV2_9BACT</name>
<dbReference type="EC" id="2.7.8.8" evidence="4"/>
<evidence type="ECO:0000256" key="13">
    <source>
        <dbReference type="ARBA" id="ARBA00023264"/>
    </source>
</evidence>
<feature type="transmembrane region" description="Helical" evidence="16">
    <location>
        <begin position="129"/>
        <end position="148"/>
    </location>
</feature>
<comment type="similarity">
    <text evidence="3 15">Belongs to the CDP-alcohol phosphatidyltransferase class-I family.</text>
</comment>
<dbReference type="PROSITE" id="PS51257">
    <property type="entry name" value="PROKAR_LIPOPROTEIN"/>
    <property type="match status" value="1"/>
</dbReference>
<proteinExistence type="inferred from homology"/>
<evidence type="ECO:0000256" key="9">
    <source>
        <dbReference type="ARBA" id="ARBA00022989"/>
    </source>
</evidence>
<comment type="caution">
    <text evidence="17">The sequence shown here is derived from an EMBL/GenBank/DDBJ whole genome shotgun (WGS) entry which is preliminary data.</text>
</comment>
<evidence type="ECO:0000256" key="14">
    <source>
        <dbReference type="ARBA" id="ARBA00032361"/>
    </source>
</evidence>
<dbReference type="GO" id="GO:0012505">
    <property type="term" value="C:endomembrane system"/>
    <property type="evidence" value="ECO:0007669"/>
    <property type="project" value="UniProtKB-SubCell"/>
</dbReference>
<dbReference type="PANTHER" id="PTHR14269:SF61">
    <property type="entry name" value="CDP-DIACYLGLYCEROL--SERINE O-PHOSPHATIDYLTRANSFERASE"/>
    <property type="match status" value="1"/>
</dbReference>
<evidence type="ECO:0000256" key="8">
    <source>
        <dbReference type="ARBA" id="ARBA00022692"/>
    </source>
</evidence>
<evidence type="ECO:0000256" key="3">
    <source>
        <dbReference type="ARBA" id="ARBA00010441"/>
    </source>
</evidence>
<evidence type="ECO:0000256" key="12">
    <source>
        <dbReference type="ARBA" id="ARBA00023209"/>
    </source>
</evidence>
<dbReference type="RefSeq" id="WP_338237487.1">
    <property type="nucleotide sequence ID" value="NZ_BQKE01000001.1"/>
</dbReference>
<dbReference type="AlphaFoldDB" id="A0AAN4VZV2"/>
<dbReference type="PANTHER" id="PTHR14269">
    <property type="entry name" value="CDP-DIACYLGLYCEROL--GLYCEROL-3-PHOSPHATE 3-PHOSPHATIDYLTRANSFERASE-RELATED"/>
    <property type="match status" value="1"/>
</dbReference>
<sequence>MSDNASKLKIFNIPNTLTCLNLLSGCVGIVLAFQGNLLWAAGMIWSGAIFDFFDGFTARLLKQFSPIGGELDSLADMVTFGVLPAVLYFQLLGQCELPEYVPYFAFIMAAFSALRLAKFNVDDRQTTSFIGLPTPANAIFASALPFMLAHNILGAENWLLNPYLLLGLNFAFSLLLTSEIPMFALKFKTYGWKGNELIYSFIILAAASIFILNVASVPFIILLYILISFVRAYRS</sequence>
<dbReference type="InterPro" id="IPR048254">
    <property type="entry name" value="CDP_ALCOHOL_P_TRANSF_CS"/>
</dbReference>
<gene>
    <name evidence="17" type="ORF">PEDI_26830</name>
</gene>
<comment type="catalytic activity">
    <reaction evidence="1">
        <text>a CDP-1,2-diacyl-sn-glycerol + L-serine = a 1,2-diacyl-sn-glycero-3-phospho-L-serine + CMP + H(+)</text>
        <dbReference type="Rhea" id="RHEA:16913"/>
        <dbReference type="ChEBI" id="CHEBI:15378"/>
        <dbReference type="ChEBI" id="CHEBI:33384"/>
        <dbReference type="ChEBI" id="CHEBI:57262"/>
        <dbReference type="ChEBI" id="CHEBI:58332"/>
        <dbReference type="ChEBI" id="CHEBI:60377"/>
        <dbReference type="EC" id="2.7.8.8"/>
    </reaction>
</comment>
<evidence type="ECO:0000313" key="17">
    <source>
        <dbReference type="EMBL" id="GJM62131.1"/>
    </source>
</evidence>
<dbReference type="InterPro" id="IPR050324">
    <property type="entry name" value="CDP-alcohol_PTase-I"/>
</dbReference>
<protein>
    <recommendedName>
        <fullName evidence="5">CDP-diacylglycerol--serine O-phosphatidyltransferase</fullName>
        <ecNumber evidence="4">2.7.8.8</ecNumber>
    </recommendedName>
    <alternativeName>
        <fullName evidence="14">Phosphatidylserine synthase</fullName>
    </alternativeName>
</protein>
<dbReference type="NCBIfam" id="TIGR00473">
    <property type="entry name" value="pssA"/>
    <property type="match status" value="1"/>
</dbReference>
<evidence type="ECO:0000256" key="11">
    <source>
        <dbReference type="ARBA" id="ARBA00023136"/>
    </source>
</evidence>
<dbReference type="GO" id="GO:0008654">
    <property type="term" value="P:phospholipid biosynthetic process"/>
    <property type="evidence" value="ECO:0007669"/>
    <property type="project" value="UniProtKB-KW"/>
</dbReference>
<feature type="transmembrane region" description="Helical" evidence="16">
    <location>
        <begin position="100"/>
        <end position="117"/>
    </location>
</feature>
<organism evidence="17 18">
    <name type="scientific">Persicobacter diffluens</name>
    <dbReference type="NCBI Taxonomy" id="981"/>
    <lineage>
        <taxon>Bacteria</taxon>
        <taxon>Pseudomonadati</taxon>
        <taxon>Bacteroidota</taxon>
        <taxon>Cytophagia</taxon>
        <taxon>Cytophagales</taxon>
        <taxon>Persicobacteraceae</taxon>
        <taxon>Persicobacter</taxon>
    </lineage>
</organism>
<evidence type="ECO:0000256" key="6">
    <source>
        <dbReference type="ARBA" id="ARBA00022516"/>
    </source>
</evidence>
<dbReference type="GO" id="GO:0016020">
    <property type="term" value="C:membrane"/>
    <property type="evidence" value="ECO:0007669"/>
    <property type="project" value="InterPro"/>
</dbReference>
<keyword evidence="10" id="KW-0443">Lipid metabolism</keyword>
<dbReference type="InterPro" id="IPR043130">
    <property type="entry name" value="CDP-OH_PTrfase_TM_dom"/>
</dbReference>
<keyword evidence="12" id="KW-0594">Phospholipid biosynthesis</keyword>
<evidence type="ECO:0000256" key="5">
    <source>
        <dbReference type="ARBA" id="ARBA00017171"/>
    </source>
</evidence>
<dbReference type="EMBL" id="BQKE01000001">
    <property type="protein sequence ID" value="GJM62131.1"/>
    <property type="molecule type" value="Genomic_DNA"/>
</dbReference>
<feature type="transmembrane region" description="Helical" evidence="16">
    <location>
        <begin position="197"/>
        <end position="227"/>
    </location>
</feature>
<feature type="transmembrane region" description="Helical" evidence="16">
    <location>
        <begin position="163"/>
        <end position="185"/>
    </location>
</feature>
<evidence type="ECO:0000256" key="2">
    <source>
        <dbReference type="ARBA" id="ARBA00004127"/>
    </source>
</evidence>
<evidence type="ECO:0000256" key="1">
    <source>
        <dbReference type="ARBA" id="ARBA00000287"/>
    </source>
</evidence>
<keyword evidence="6" id="KW-0444">Lipid biosynthesis</keyword>
<dbReference type="InterPro" id="IPR000462">
    <property type="entry name" value="CDP-OH_P_trans"/>
</dbReference>